<dbReference type="SUPFAM" id="SSF109604">
    <property type="entry name" value="HD-domain/PDEase-like"/>
    <property type="match status" value="1"/>
</dbReference>
<feature type="coiled-coil region" evidence="7">
    <location>
        <begin position="33"/>
        <end position="67"/>
    </location>
</feature>
<dbReference type="EC" id="3.1.-.-" evidence="5 6"/>
<dbReference type="KEGG" id="aji:C0Z10_07215"/>
<comment type="similarity">
    <text evidence="5">Belongs to the RNase Y family.</text>
</comment>
<dbReference type="Gene3D" id="1.10.3210.10">
    <property type="entry name" value="Hypothetical protein af1432"/>
    <property type="match status" value="1"/>
</dbReference>
<dbReference type="Pfam" id="PF01966">
    <property type="entry name" value="HD"/>
    <property type="match status" value="1"/>
</dbReference>
<accession>A0A3T0RZR0</accession>
<dbReference type="GO" id="GO:0003723">
    <property type="term" value="F:RNA binding"/>
    <property type="evidence" value="ECO:0007669"/>
    <property type="project" value="UniProtKB-UniRule"/>
</dbReference>
<evidence type="ECO:0000256" key="6">
    <source>
        <dbReference type="NCBIfam" id="TIGR03319"/>
    </source>
</evidence>
<evidence type="ECO:0000259" key="8">
    <source>
        <dbReference type="PROSITE" id="PS51831"/>
    </source>
</evidence>
<keyword evidence="2 5" id="KW-0255">Endonuclease</keyword>
<dbReference type="NCBIfam" id="TIGR00277">
    <property type="entry name" value="HDIG"/>
    <property type="match status" value="1"/>
</dbReference>
<dbReference type="PANTHER" id="PTHR12826">
    <property type="entry name" value="RIBONUCLEASE Y"/>
    <property type="match status" value="1"/>
</dbReference>
<proteinExistence type="inferred from homology"/>
<dbReference type="GO" id="GO:0006402">
    <property type="term" value="P:mRNA catabolic process"/>
    <property type="evidence" value="ECO:0007669"/>
    <property type="project" value="UniProtKB-UniRule"/>
</dbReference>
<keyword evidence="5" id="KW-1133">Transmembrane helix</keyword>
<feature type="domain" description="HD" evidence="8">
    <location>
        <begin position="304"/>
        <end position="397"/>
    </location>
</feature>
<reference evidence="10" key="1">
    <citation type="submission" date="2017-12" db="EMBL/GenBank/DDBJ databases">
        <title>Whole genome sequencing of Acidipropionibacterium jensenii strains JS279 and JS280.</title>
        <authorList>
            <person name="Deptula P."/>
            <person name="Laine P."/>
            <person name="Smolander O.-P."/>
            <person name="Paulin L."/>
            <person name="Auvinen P."/>
            <person name="Varmanen P."/>
        </authorList>
    </citation>
    <scope>NUCLEOTIDE SEQUENCE [LARGE SCALE GENOMIC DNA]</scope>
    <source>
        <strain evidence="10">JS280</strain>
    </source>
</reference>
<dbReference type="SMART" id="SM00471">
    <property type="entry name" value="HDc"/>
    <property type="match status" value="1"/>
</dbReference>
<keyword evidence="5" id="KW-0812">Transmembrane</keyword>
<dbReference type="Pfam" id="PF12072">
    <property type="entry name" value="RNase_Y_N"/>
    <property type="match status" value="1"/>
</dbReference>
<dbReference type="PROSITE" id="PS51831">
    <property type="entry name" value="HD"/>
    <property type="match status" value="1"/>
</dbReference>
<gene>
    <name evidence="5 9" type="primary">rny</name>
    <name evidence="9" type="ORF">C0Z10_07215</name>
</gene>
<feature type="transmembrane region" description="Helical" evidence="5">
    <location>
        <begin position="6"/>
        <end position="27"/>
    </location>
</feature>
<dbReference type="CDD" id="cd22431">
    <property type="entry name" value="KH-I_RNaseY"/>
    <property type="match status" value="1"/>
</dbReference>
<evidence type="ECO:0000256" key="2">
    <source>
        <dbReference type="ARBA" id="ARBA00022759"/>
    </source>
</evidence>
<dbReference type="GO" id="GO:0005886">
    <property type="term" value="C:plasma membrane"/>
    <property type="evidence" value="ECO:0007669"/>
    <property type="project" value="UniProtKB-SubCell"/>
</dbReference>
<dbReference type="AlphaFoldDB" id="A0A3T0RZR0"/>
<dbReference type="Pfam" id="PF00013">
    <property type="entry name" value="KH_1"/>
    <property type="match status" value="1"/>
</dbReference>
<keyword evidence="1 5" id="KW-0540">Nuclease</keyword>
<organism evidence="9 10">
    <name type="scientific">Acidipropionibacterium jensenii</name>
    <dbReference type="NCBI Taxonomy" id="1749"/>
    <lineage>
        <taxon>Bacteria</taxon>
        <taxon>Bacillati</taxon>
        <taxon>Actinomycetota</taxon>
        <taxon>Actinomycetes</taxon>
        <taxon>Propionibacteriales</taxon>
        <taxon>Propionibacteriaceae</taxon>
        <taxon>Acidipropionibacterium</taxon>
    </lineage>
</organism>
<keyword evidence="7" id="KW-0175">Coiled coil</keyword>
<dbReference type="NCBIfam" id="TIGR03319">
    <property type="entry name" value="RNase_Y"/>
    <property type="match status" value="1"/>
</dbReference>
<dbReference type="Gene3D" id="3.30.1370.10">
    <property type="entry name" value="K Homology domain, type 1"/>
    <property type="match status" value="1"/>
</dbReference>
<dbReference type="InterPro" id="IPR017705">
    <property type="entry name" value="Ribonuclease_Y"/>
</dbReference>
<comment type="subcellular location">
    <subcellularLocation>
        <location evidence="5">Cell membrane</location>
        <topology evidence="5">Single-pass membrane protein</topology>
    </subcellularLocation>
</comment>
<dbReference type="SUPFAM" id="SSF54791">
    <property type="entry name" value="Eukaryotic type KH-domain (KH-domain type I)"/>
    <property type="match status" value="1"/>
</dbReference>
<dbReference type="InterPro" id="IPR004088">
    <property type="entry name" value="KH_dom_type_1"/>
</dbReference>
<dbReference type="GO" id="GO:0016787">
    <property type="term" value="F:hydrolase activity"/>
    <property type="evidence" value="ECO:0007669"/>
    <property type="project" value="UniProtKB-KW"/>
</dbReference>
<dbReference type="PANTHER" id="PTHR12826:SF15">
    <property type="entry name" value="RIBONUCLEASE Y"/>
    <property type="match status" value="1"/>
</dbReference>
<dbReference type="InterPro" id="IPR006675">
    <property type="entry name" value="HDIG_dom"/>
</dbReference>
<dbReference type="SMART" id="SM00322">
    <property type="entry name" value="KH"/>
    <property type="match status" value="1"/>
</dbReference>
<dbReference type="InterPro" id="IPR022711">
    <property type="entry name" value="RNase_Y_N"/>
</dbReference>
<sequence>MVLISAWPIISVVLALALVVVGVGDLLSRRRSGNLLNASRRDLVRERKRLEEEMERRRADLDVALEERRNGLEEDFQRRRKVVEESERQRGRSLDLREAALTRDLDRVSAELTQASGLTAEQARQVVLDKAEADSRAEAEELARGIEERAREQAELTARSVLATAIQRCVGDVTADSVVSSVDLPSNDMKGRIIGREGRNIRTIEQVTGTTVIVDDTPGIVLVSCFDPVRREVARLTLVDLVSDGRIHPARIEQAHTKALARIEEMCLDAADQALHELSITDMAAGLRPILGSLRFRTSYGQDVLAHSIECGRLAGLMAAEIGADVDTCRRAALLHDIGKSLTPHVEGSHAAVGAELARRHGESAEVIHAISAHHNEIEATTVVDVLTQAADAISASRPGARRESLESHVQRLEELESLATAHPGVSRAFAVQAGRDLRVMVEPEQVDDPSTRTLAREIAGEVGDRVMVPGQVRVTVIRETRAVAVAGQSGPRD</sequence>
<evidence type="ECO:0000256" key="3">
    <source>
        <dbReference type="ARBA" id="ARBA00022801"/>
    </source>
</evidence>
<evidence type="ECO:0000256" key="5">
    <source>
        <dbReference type="HAMAP-Rule" id="MF_00335"/>
    </source>
</evidence>
<dbReference type="PROSITE" id="PS50084">
    <property type="entry name" value="KH_TYPE_1"/>
    <property type="match status" value="1"/>
</dbReference>
<dbReference type="InterPro" id="IPR004087">
    <property type="entry name" value="KH_dom"/>
</dbReference>
<evidence type="ECO:0000256" key="1">
    <source>
        <dbReference type="ARBA" id="ARBA00022722"/>
    </source>
</evidence>
<keyword evidence="4 5" id="KW-0694">RNA-binding</keyword>
<dbReference type="Proteomes" id="UP000285875">
    <property type="component" value="Chromosome"/>
</dbReference>
<dbReference type="GO" id="GO:0004521">
    <property type="term" value="F:RNA endonuclease activity"/>
    <property type="evidence" value="ECO:0007669"/>
    <property type="project" value="UniProtKB-UniRule"/>
</dbReference>
<dbReference type="CDD" id="cd00077">
    <property type="entry name" value="HDc"/>
    <property type="match status" value="1"/>
</dbReference>
<comment type="function">
    <text evidence="5">Endoribonuclease that initiates mRNA decay.</text>
</comment>
<evidence type="ECO:0000313" key="9">
    <source>
        <dbReference type="EMBL" id="AZZ39573.1"/>
    </source>
</evidence>
<evidence type="ECO:0000256" key="7">
    <source>
        <dbReference type="SAM" id="Coils"/>
    </source>
</evidence>
<protein>
    <recommendedName>
        <fullName evidence="5 6">Ribonuclease Y</fullName>
        <shortName evidence="5">RNase Y</shortName>
        <ecNumber evidence="5 6">3.1.-.-</ecNumber>
    </recommendedName>
</protein>
<dbReference type="HAMAP" id="MF_00335">
    <property type="entry name" value="RNase_Y"/>
    <property type="match status" value="1"/>
</dbReference>
<keyword evidence="5" id="KW-1003">Cell membrane</keyword>
<dbReference type="InterPro" id="IPR003607">
    <property type="entry name" value="HD/PDEase_dom"/>
</dbReference>
<evidence type="ECO:0000313" key="10">
    <source>
        <dbReference type="Proteomes" id="UP000285875"/>
    </source>
</evidence>
<keyword evidence="3 5" id="KW-0378">Hydrolase</keyword>
<keyword evidence="5" id="KW-0472">Membrane</keyword>
<dbReference type="EMBL" id="CP025570">
    <property type="protein sequence ID" value="AZZ39573.1"/>
    <property type="molecule type" value="Genomic_DNA"/>
</dbReference>
<dbReference type="InterPro" id="IPR006674">
    <property type="entry name" value="HD_domain"/>
</dbReference>
<name>A0A3T0RZR0_9ACTN</name>
<evidence type="ECO:0000256" key="4">
    <source>
        <dbReference type="ARBA" id="ARBA00022884"/>
    </source>
</evidence>
<dbReference type="InterPro" id="IPR036612">
    <property type="entry name" value="KH_dom_type_1_sf"/>
</dbReference>